<evidence type="ECO:0000313" key="3">
    <source>
        <dbReference type="Proteomes" id="UP000747399"/>
    </source>
</evidence>
<feature type="region of interest" description="Disordered" evidence="1">
    <location>
        <begin position="1027"/>
        <end position="1065"/>
    </location>
</feature>
<evidence type="ECO:0000256" key="1">
    <source>
        <dbReference type="SAM" id="MobiDB-lite"/>
    </source>
</evidence>
<proteinExistence type="predicted"/>
<organism evidence="2 3">
    <name type="scientific">Volvox africanus</name>
    <dbReference type="NCBI Taxonomy" id="51714"/>
    <lineage>
        <taxon>Eukaryota</taxon>
        <taxon>Viridiplantae</taxon>
        <taxon>Chlorophyta</taxon>
        <taxon>core chlorophytes</taxon>
        <taxon>Chlorophyceae</taxon>
        <taxon>CS clade</taxon>
        <taxon>Chlamydomonadales</taxon>
        <taxon>Volvocaceae</taxon>
        <taxon>Volvox</taxon>
    </lineage>
</organism>
<feature type="compositionally biased region" description="Low complexity" evidence="1">
    <location>
        <begin position="1111"/>
        <end position="1133"/>
    </location>
</feature>
<feature type="region of interest" description="Disordered" evidence="1">
    <location>
        <begin position="293"/>
        <end position="314"/>
    </location>
</feature>
<feature type="compositionally biased region" description="Low complexity" evidence="1">
    <location>
        <begin position="1218"/>
        <end position="1233"/>
    </location>
</feature>
<protein>
    <submittedName>
        <fullName evidence="2">Uncharacterized protein</fullName>
    </submittedName>
</protein>
<feature type="region of interest" description="Disordered" evidence="1">
    <location>
        <begin position="455"/>
        <end position="474"/>
    </location>
</feature>
<feature type="compositionally biased region" description="Low complexity" evidence="1">
    <location>
        <begin position="293"/>
        <end position="305"/>
    </location>
</feature>
<name>A0A8J4F7A0_9CHLO</name>
<feature type="region of interest" description="Disordered" evidence="1">
    <location>
        <begin position="496"/>
        <end position="539"/>
    </location>
</feature>
<dbReference type="Proteomes" id="UP000747399">
    <property type="component" value="Unassembled WGS sequence"/>
</dbReference>
<accession>A0A8J4F7A0</accession>
<feature type="region of interest" description="Disordered" evidence="1">
    <location>
        <begin position="1213"/>
        <end position="1233"/>
    </location>
</feature>
<feature type="compositionally biased region" description="Polar residues" evidence="1">
    <location>
        <begin position="1051"/>
        <end position="1061"/>
    </location>
</feature>
<evidence type="ECO:0000313" key="2">
    <source>
        <dbReference type="EMBL" id="GIL63153.1"/>
    </source>
</evidence>
<sequence>MIPQPDQQEIASQEEEISLDILLPEDLVDFPDVTGVDGILSDSPTSWMLGSAGCCINLNSVTSNPRESPDAAACPNNTHWCNMATTATCDGASTAAQQRPDALGDLLNSDLDSDTIGFGHHQHNGALGGALHPTADECGPSTYHQPSPPRECLPHAYFPLPPTHESAASCSPLSTTATLPPQAQQQEQRLEQLRWQQSAATPPNDHHLLAPRLVMPPPQQHTLPVPPPPNPAFGNVIRRPQLKCGLLLSRKQCRRWRAARVHLLNDGAGNSVSCLRGTAREQHGDVLHLSPQLSQQSMQQWQSSPFKPPQPPQQQQLLLQHVQQGPSTSTSYIYTTGVPLLPAMQGLQFPPWTPFKAAAREFNSMSGDIGGGTFASGSVVPPCIDDILERWWRELGGVSNLEHGKVVWKQQQQQQELGERQHEELCFISEKCCWARCQIQFPSSLVDQLWPNDAGAASTAPKGPGGGGRGRITQGAHSSLKCQTLQFVGPSELRSFGGKQGISSNSGSKQRFARQLKQVTGTQQQRQERQEQGGGGTTDGLYVIDKYTYTCSGKPNPSPPVEKVMLAFYDGDANIEDLKASNASNVRLKGQTICRDEWHSGIFEVKESTRSSYVRLKWRAWWPAVYTVKAPCGRSKAVTATAAAAAGTSAAAAFAGPSPSISGPSWQVVTCMSSVSGSSSTAALVGHESHASPPQSMSQRGFVPPITRPLPSPPPQPCANVPEQSAPLQYVQGQHTQHQHRQGFGHGLSQLPIHGHVGPGAASMLMLPHGSVVSEQWGQQYPFPFSTRWSDEQATGPKLGLGPIPSSQDMRTGSIAAAYYPMALPAPQEVRFPGPGPGSVGLPVEAGLDFAEQARCDQPMYTLPQQVQALLQPTVHLQQQQPFYQALPNNNTPEVAYMRPPDSRQFTGRLDGDGASTSAGIWICTAAAESGYPADASSTGIGAAIVNPATASYVAPLPPQTAAYGHSSEHNPPQQGISRAAAENAGGMAHVDLSEGLGSFYKDLITGIDNDVPGLASGRSVPASCTIAPGPLPGGDDRPVGAGLEAAPFNSLPSDQQNTCHHQNDQQEDLCASLHKAWQDEGQTYALPLVESTAGTTTAPRSMLKKRRESNGSSSSDGGGASSSKSAARSDAACPPRECEAKNHVKAMEMFLEVFLEVFLKFDIDCTNVLRTVLKNLGTVRNMLQLRDCHDEGYGLFNMMLHAAINVGAEGGPGGAAPRGSSTGVVSSGSGSRSSSLGLEQRLIQAFEVVLERLDEPGTDMPPEKARKMLLVQQDRECHDTPNHTCARFNLLTVQQWLLEHCDAAMLVVPTKDGWLPLATACRCGNMDAAVAYLRRAVQLGLFGGQESHSGRLSPHTQQFATQILLSDLTSVNKYYRNSNGRWVLEQAIRRVWPHGGAPSVFEGVRDAEDLKLDVERLHNELQRGIRLG</sequence>
<dbReference type="EMBL" id="BNCO01000055">
    <property type="protein sequence ID" value="GIL63153.1"/>
    <property type="molecule type" value="Genomic_DNA"/>
</dbReference>
<keyword evidence="3" id="KW-1185">Reference proteome</keyword>
<comment type="caution">
    <text evidence="2">The sequence shown here is derived from an EMBL/GenBank/DDBJ whole genome shotgun (WGS) entry which is preliminary data.</text>
</comment>
<feature type="region of interest" description="Disordered" evidence="1">
    <location>
        <begin position="1089"/>
        <end position="1136"/>
    </location>
</feature>
<gene>
    <name evidence="2" type="ORF">Vafri_17270</name>
</gene>
<reference evidence="2" key="1">
    <citation type="journal article" date="2021" name="Proc. Natl. Acad. Sci. U.S.A.">
        <title>Three genomes in the algal genus Volvox reveal the fate of a haploid sex-determining region after a transition to homothallism.</title>
        <authorList>
            <person name="Yamamoto K."/>
            <person name="Hamaji T."/>
            <person name="Kawai-Toyooka H."/>
            <person name="Matsuzaki R."/>
            <person name="Takahashi F."/>
            <person name="Nishimura Y."/>
            <person name="Kawachi M."/>
            <person name="Noguchi H."/>
            <person name="Minakuchi Y."/>
            <person name="Umen J.G."/>
            <person name="Toyoda A."/>
            <person name="Nozaki H."/>
        </authorList>
    </citation>
    <scope>NUCLEOTIDE SEQUENCE</scope>
    <source>
        <strain evidence="2">NIES-3780</strain>
    </source>
</reference>